<reference evidence="1" key="1">
    <citation type="journal article" date="2021" name="Proc. Natl. Acad. Sci. U.S.A.">
        <title>A Catalog of Tens of Thousands of Viruses from Human Metagenomes Reveals Hidden Associations with Chronic Diseases.</title>
        <authorList>
            <person name="Tisza M.J."/>
            <person name="Buck C.B."/>
        </authorList>
    </citation>
    <scope>NUCLEOTIDE SEQUENCE</scope>
    <source>
        <strain evidence="1">CtSXZ3</strain>
    </source>
</reference>
<proteinExistence type="predicted"/>
<evidence type="ECO:0000313" key="1">
    <source>
        <dbReference type="EMBL" id="DAG05215.1"/>
    </source>
</evidence>
<sequence length="165" mass="19377">MERRDVVLAHWLEFQNGDDPNAHIRSFERAWDFSARIRDLSNAVIRMSSRAFLIDGVLMTRAVLGKPWELPQRIEICYQKLRDRNTLPYVWCEDPREFADVVSCLYTMTLDFEMLRTLPSVLDLELMDLETVINDIMRRAGLDSNVYKPTAELKRKLKIAKKKLS</sequence>
<name>A0A8S5VF10_9CAUD</name>
<protein>
    <submittedName>
        <fullName evidence="1">Uncharacterized protein</fullName>
    </submittedName>
</protein>
<accession>A0A8S5VF10</accession>
<dbReference type="EMBL" id="BK016252">
    <property type="protein sequence ID" value="DAG05215.1"/>
    <property type="molecule type" value="Genomic_DNA"/>
</dbReference>
<organism evidence="1">
    <name type="scientific">Siphoviridae sp. ctSXZ3</name>
    <dbReference type="NCBI Taxonomy" id="2825510"/>
    <lineage>
        <taxon>Viruses</taxon>
        <taxon>Duplodnaviria</taxon>
        <taxon>Heunggongvirae</taxon>
        <taxon>Uroviricota</taxon>
        <taxon>Caudoviricetes</taxon>
    </lineage>
</organism>